<keyword evidence="3" id="KW-1185">Reference proteome</keyword>
<evidence type="ECO:0000256" key="1">
    <source>
        <dbReference type="SAM" id="MobiDB-lite"/>
    </source>
</evidence>
<sequence length="316" mass="35396">MAKNVKNSSKGSPKKGSKSNGNWKKKVLPLFLAAIMLISIFAYAGSSLLRGNESRNIVLEKDFNSLTDGLKLLPSNAKYVRYVDLGANEPIAAWAYQNLSQSMPYPGDFNAYPKKDLVADFPKNTFGNFTEQFVSITDFGRGDLKMTYNMTEYAGMQICKVNEKYYFTPGTNPVVSGRIEVVDDVLDTMNGVSQGSSYDKYSDLFEQLKGYPVDVKKAKLAAVGTGSKINITDKYFAGITPEGDTYRYNVVLHLSQSFNETERSQMKDAWEKSALFYYGFDYFNVNFKDDYLVIDASGSLDTCIRDMTGVWGFLYS</sequence>
<name>A0AAP2RC46_9EURY</name>
<dbReference type="EMBL" id="PGCK01000004">
    <property type="protein sequence ID" value="MCD1294638.1"/>
    <property type="molecule type" value="Genomic_DNA"/>
</dbReference>
<dbReference type="AlphaFoldDB" id="A0AAP2RC46"/>
<accession>A0AAP2RC46</accession>
<protein>
    <submittedName>
        <fullName evidence="2">Uncharacterized protein</fullName>
    </submittedName>
</protein>
<dbReference type="Proteomes" id="UP001320159">
    <property type="component" value="Unassembled WGS sequence"/>
</dbReference>
<feature type="compositionally biased region" description="Low complexity" evidence="1">
    <location>
        <begin position="1"/>
        <end position="11"/>
    </location>
</feature>
<dbReference type="RefSeq" id="WP_230741473.1">
    <property type="nucleotide sequence ID" value="NZ_PGCK01000004.1"/>
</dbReference>
<evidence type="ECO:0000313" key="3">
    <source>
        <dbReference type="Proteomes" id="UP001320159"/>
    </source>
</evidence>
<comment type="caution">
    <text evidence="2">The sequence shown here is derived from an EMBL/GenBank/DDBJ whole genome shotgun (WGS) entry which is preliminary data.</text>
</comment>
<evidence type="ECO:0000313" key="2">
    <source>
        <dbReference type="EMBL" id="MCD1294638.1"/>
    </source>
</evidence>
<organism evidence="2 3">
    <name type="scientific">Methanooceanicella nereidis</name>
    <dbReference type="NCBI Taxonomy" id="2052831"/>
    <lineage>
        <taxon>Archaea</taxon>
        <taxon>Methanobacteriati</taxon>
        <taxon>Methanobacteriota</taxon>
        <taxon>Stenosarchaea group</taxon>
        <taxon>Methanomicrobia</taxon>
        <taxon>Methanocellales</taxon>
        <taxon>Methanocellaceae</taxon>
        <taxon>Methanooceanicella</taxon>
    </lineage>
</organism>
<proteinExistence type="predicted"/>
<reference evidence="2 3" key="1">
    <citation type="submission" date="2017-11" db="EMBL/GenBank/DDBJ databases">
        <title>Isolation and Characterization of Family Methanocellaceae Species from Potential Methane Hydrate Area Offshore Southwestern Taiwan.</title>
        <authorList>
            <person name="Zhang W.-L."/>
            <person name="Chen W.-C."/>
            <person name="Lai M.-C."/>
            <person name="Chen S.-C."/>
        </authorList>
    </citation>
    <scope>NUCLEOTIDE SEQUENCE [LARGE SCALE GENOMIC DNA]</scope>
    <source>
        <strain evidence="2 3">CWC-04</strain>
    </source>
</reference>
<gene>
    <name evidence="2" type="ORF">CUJ83_06445</name>
</gene>
<feature type="region of interest" description="Disordered" evidence="1">
    <location>
        <begin position="1"/>
        <end position="20"/>
    </location>
</feature>